<name>A0A1S6JGJ6_9ACTN</name>
<dbReference type="Proteomes" id="UP000189443">
    <property type="component" value="Chromosome"/>
</dbReference>
<sequence>MAAEVKMPVRLQMGDLPPYEVGTLTFDLSDGPDSFTTNLAAALRVAANEIERPTGNDEGEVPDAAAHG</sequence>
<evidence type="ECO:0000313" key="1">
    <source>
        <dbReference type="EMBL" id="AQS70852.1"/>
    </source>
</evidence>
<evidence type="ECO:0000313" key="2">
    <source>
        <dbReference type="Proteomes" id="UP000189443"/>
    </source>
</evidence>
<protein>
    <submittedName>
        <fullName evidence="1">Uncharacterized protein</fullName>
    </submittedName>
</protein>
<accession>A0A1S6JGJ6</accession>
<dbReference type="KEGG" id="spac:B1H29_31720"/>
<dbReference type="EMBL" id="CP019724">
    <property type="protein sequence ID" value="AQS70852.1"/>
    <property type="molecule type" value="Genomic_DNA"/>
</dbReference>
<keyword evidence="2" id="KW-1185">Reference proteome</keyword>
<organism evidence="1 2">
    <name type="scientific">Streptomyces pactum</name>
    <dbReference type="NCBI Taxonomy" id="68249"/>
    <lineage>
        <taxon>Bacteria</taxon>
        <taxon>Bacillati</taxon>
        <taxon>Actinomycetota</taxon>
        <taxon>Actinomycetes</taxon>
        <taxon>Kitasatosporales</taxon>
        <taxon>Streptomycetaceae</taxon>
        <taxon>Streptomyces</taxon>
    </lineage>
</organism>
<reference evidence="1 2" key="1">
    <citation type="submission" date="2017-02" db="EMBL/GenBank/DDBJ databases">
        <title>Streptomyces pactum ACT12 Genome sequencing and assembly.</title>
        <authorList>
            <person name="Xue Q."/>
            <person name="Yan X."/>
            <person name="Jia L."/>
            <person name="Yan H."/>
        </authorList>
    </citation>
    <scope>NUCLEOTIDE SEQUENCE [LARGE SCALE GENOMIC DNA]</scope>
    <source>
        <strain evidence="1 2">ACT12</strain>
    </source>
</reference>
<proteinExistence type="predicted"/>
<gene>
    <name evidence="1" type="ORF">B1H29_31720</name>
</gene>
<dbReference type="RefSeq" id="WP_055420681.1">
    <property type="nucleotide sequence ID" value="NZ_CP019724.1"/>
</dbReference>
<dbReference type="AlphaFoldDB" id="A0A1S6JGJ6"/>